<protein>
    <recommendedName>
        <fullName evidence="4">DUF1772-domain-containing protein</fullName>
    </recommendedName>
</protein>
<dbReference type="Proteomes" id="UP000623467">
    <property type="component" value="Unassembled WGS sequence"/>
</dbReference>
<evidence type="ECO:0000313" key="2">
    <source>
        <dbReference type="EMBL" id="KAF7359440.1"/>
    </source>
</evidence>
<reference evidence="2" key="1">
    <citation type="submission" date="2020-05" db="EMBL/GenBank/DDBJ databases">
        <title>Mycena genomes resolve the evolution of fungal bioluminescence.</title>
        <authorList>
            <person name="Tsai I.J."/>
        </authorList>
    </citation>
    <scope>NUCLEOTIDE SEQUENCE</scope>
    <source>
        <strain evidence="2">160909Yilan</strain>
    </source>
</reference>
<evidence type="ECO:0008006" key="4">
    <source>
        <dbReference type="Google" id="ProtNLM"/>
    </source>
</evidence>
<dbReference type="Pfam" id="PF08592">
    <property type="entry name" value="Anthrone_oxy"/>
    <property type="match status" value="1"/>
</dbReference>
<accession>A0A8H7D2U0</accession>
<keyword evidence="1" id="KW-0472">Membrane</keyword>
<feature type="transmembrane region" description="Helical" evidence="1">
    <location>
        <begin position="57"/>
        <end position="79"/>
    </location>
</feature>
<evidence type="ECO:0000256" key="1">
    <source>
        <dbReference type="SAM" id="Phobius"/>
    </source>
</evidence>
<sequence length="141" mass="15357">MPATARGQTNLPVGERLVLWEFAYEIAKKHMASAGAISAISLSLCTYLTSARPLRDILAAGAVAATTSAVYTIVFLLPLNNDLIATRKANELKPMGPKEQERVLEKLDQWRALHRVRIVIGVVPWLASVTALLASEPIIKL</sequence>
<dbReference type="EMBL" id="JACAZH010000009">
    <property type="protein sequence ID" value="KAF7359440.1"/>
    <property type="molecule type" value="Genomic_DNA"/>
</dbReference>
<feature type="transmembrane region" description="Helical" evidence="1">
    <location>
        <begin position="116"/>
        <end position="135"/>
    </location>
</feature>
<evidence type="ECO:0000313" key="3">
    <source>
        <dbReference type="Proteomes" id="UP000623467"/>
    </source>
</evidence>
<keyword evidence="3" id="KW-1185">Reference proteome</keyword>
<organism evidence="2 3">
    <name type="scientific">Mycena sanguinolenta</name>
    <dbReference type="NCBI Taxonomy" id="230812"/>
    <lineage>
        <taxon>Eukaryota</taxon>
        <taxon>Fungi</taxon>
        <taxon>Dikarya</taxon>
        <taxon>Basidiomycota</taxon>
        <taxon>Agaricomycotina</taxon>
        <taxon>Agaricomycetes</taxon>
        <taxon>Agaricomycetidae</taxon>
        <taxon>Agaricales</taxon>
        <taxon>Marasmiineae</taxon>
        <taxon>Mycenaceae</taxon>
        <taxon>Mycena</taxon>
    </lineage>
</organism>
<feature type="transmembrane region" description="Helical" evidence="1">
    <location>
        <begin position="31"/>
        <end position="51"/>
    </location>
</feature>
<dbReference type="AlphaFoldDB" id="A0A8H7D2U0"/>
<name>A0A8H7D2U0_9AGAR</name>
<gene>
    <name evidence="2" type="ORF">MSAN_01286600</name>
</gene>
<comment type="caution">
    <text evidence="2">The sequence shown here is derived from an EMBL/GenBank/DDBJ whole genome shotgun (WGS) entry which is preliminary data.</text>
</comment>
<keyword evidence="1" id="KW-0812">Transmembrane</keyword>
<dbReference type="InterPro" id="IPR013901">
    <property type="entry name" value="Anthrone_oxy"/>
</dbReference>
<keyword evidence="1" id="KW-1133">Transmembrane helix</keyword>
<proteinExistence type="predicted"/>
<dbReference type="OrthoDB" id="5954308at2759"/>